<evidence type="ECO:0000313" key="3">
    <source>
        <dbReference type="EMBL" id="KIE59471.1"/>
    </source>
</evidence>
<dbReference type="Proteomes" id="UP000031594">
    <property type="component" value="Unassembled WGS sequence"/>
</dbReference>
<dbReference type="RefSeq" id="WP_039720724.1">
    <property type="nucleotide sequence ID" value="NZ_CP037899.1"/>
</dbReference>
<accession>A0A0C1RX18</accession>
<reference evidence="4" key="2">
    <citation type="journal article" date="2019" name="BMC Genomics">
        <title>Complete genome sequence analysis of the thermoacidophilic verrucomicrobial methanotroph 'Candidatus Methylacidiphilum kamchatkense' strain Kam1 and comparison with its closest relatives.</title>
        <authorList>
            <person name="Kruse T."/>
            <person name="Ratnadevi C.M."/>
            <person name="Erikstad H.A."/>
            <person name="Birkeland N.K."/>
        </authorList>
    </citation>
    <scope>NUCLEOTIDE SEQUENCE</scope>
    <source>
        <strain evidence="4">Kam1</strain>
    </source>
</reference>
<dbReference type="OrthoDB" id="190500at2"/>
<dbReference type="NCBIfam" id="TIGR01894">
    <property type="entry name" value="cas_TM1795_cmr1"/>
    <property type="match status" value="1"/>
</dbReference>
<dbReference type="InterPro" id="IPR007522">
    <property type="entry name" value="CRISPR-assoc_prot_TM1795"/>
</dbReference>
<gene>
    <name evidence="3" type="ORF">A946_02025</name>
    <name evidence="4" type="ORF">kam1_1305</name>
</gene>
<reference evidence="6" key="3">
    <citation type="submission" date="2019-03" db="EMBL/GenBank/DDBJ databases">
        <title>Complete genome of Methylacidiphilum kamchatkense Kam1.</title>
        <authorList>
            <person name="Kruse T."/>
            <person name="Murarilal Ratnadevi C."/>
            <person name="Erikstad H.-A."/>
            <person name="Birkeland N.-K."/>
        </authorList>
    </citation>
    <scope>NUCLEOTIDE SEQUENCE [LARGE SCALE GENOMIC DNA]</scope>
    <source>
        <strain evidence="6">kam1</strain>
    </source>
</reference>
<feature type="domain" description="CRISPR type III-associated protein" evidence="2">
    <location>
        <begin position="7"/>
        <end position="169"/>
    </location>
</feature>
<proteinExistence type="predicted"/>
<name>A0A0C1RX18_9BACT</name>
<dbReference type="KEGG" id="mkc:kam1_1305"/>
<dbReference type="AlphaFoldDB" id="A0A0C1RX18"/>
<keyword evidence="5" id="KW-1185">Reference proteome</keyword>
<dbReference type="Proteomes" id="UP000315925">
    <property type="component" value="Chromosome"/>
</dbReference>
<evidence type="ECO:0000313" key="6">
    <source>
        <dbReference type="Proteomes" id="UP000315925"/>
    </source>
</evidence>
<dbReference type="InterPro" id="IPR005537">
    <property type="entry name" value="RAMP_III_fam"/>
</dbReference>
<dbReference type="Pfam" id="PF03787">
    <property type="entry name" value="RAMPs"/>
    <property type="match status" value="1"/>
</dbReference>
<evidence type="ECO:0000313" key="4">
    <source>
        <dbReference type="EMBL" id="QDQ42530.1"/>
    </source>
</evidence>
<dbReference type="GO" id="GO:0051607">
    <property type="term" value="P:defense response to virus"/>
    <property type="evidence" value="ECO:0007669"/>
    <property type="project" value="UniProtKB-KW"/>
</dbReference>
<reference evidence="3 5" key="1">
    <citation type="submission" date="2014-08" db="EMBL/GenBank/DDBJ databases">
        <title>Methylacidiphilum kamchatkense strain Kam1 draft genome sequence.</title>
        <authorList>
            <person name="Birkeland N.-K."/>
            <person name="Erikstad H.A."/>
        </authorList>
    </citation>
    <scope>NUCLEOTIDE SEQUENCE [LARGE SCALE GENOMIC DNA]</scope>
    <source>
        <strain evidence="3 5">Kam1</strain>
    </source>
</reference>
<evidence type="ECO:0000256" key="1">
    <source>
        <dbReference type="ARBA" id="ARBA00023118"/>
    </source>
</evidence>
<evidence type="ECO:0000259" key="2">
    <source>
        <dbReference type="Pfam" id="PF03787"/>
    </source>
</evidence>
<keyword evidence="1" id="KW-0051">Antiviral defense</keyword>
<dbReference type="STRING" id="1202785.A946_02025"/>
<dbReference type="EMBL" id="JQNX01000001">
    <property type="protein sequence ID" value="KIE59471.1"/>
    <property type="molecule type" value="Genomic_DNA"/>
</dbReference>
<organism evidence="4 6">
    <name type="scientific">Methylacidiphilum kamchatkense Kam1</name>
    <dbReference type="NCBI Taxonomy" id="1202785"/>
    <lineage>
        <taxon>Bacteria</taxon>
        <taxon>Pseudomonadati</taxon>
        <taxon>Verrucomicrobiota</taxon>
        <taxon>Methylacidiphilae</taxon>
        <taxon>Methylacidiphilales</taxon>
        <taxon>Methylacidiphilaceae</taxon>
        <taxon>Methylacidiphilum (ex Ratnadevi et al. 2023)</taxon>
    </lineage>
</organism>
<protein>
    <submittedName>
        <fullName evidence="4">CRISPR type III-B/RAMP module RAMP protein Cmr1</fullName>
    </submittedName>
</protein>
<sequence>MILNKYKIEFITPCICGGAEPEERAEIRIPSIRGQLRWWFRVLGGFKILSEDVREQEDMIFGSTTNNPSASKLILRLSSPSNILSEKMNGTDLGADRAYRASVPFPLRQQKDRRVIKKNTAFELSIFWKGRKEPFQKTDELKESIDVLISIWVSLGGLGFMSRKGFGALTFSRESYPPHDLKTALSFFKHPENILIKKLNNDTFTDSNSARVSLWKWYKTTRAYKYKEYIKNDREAGLAIANNNKWEGKVYRPALGLPIIQHFSKRNIKNNINWYPRPDSKGRFASPILLRPFKSIKGYLALVIFIEALKWPENKKVYINSIGTEVSLDLYNKIKNDSQLSEFNFL</sequence>
<dbReference type="EMBL" id="CP037899">
    <property type="protein sequence ID" value="QDQ42530.1"/>
    <property type="molecule type" value="Genomic_DNA"/>
</dbReference>
<evidence type="ECO:0000313" key="5">
    <source>
        <dbReference type="Proteomes" id="UP000031594"/>
    </source>
</evidence>